<organism evidence="11 12">
    <name type="scientific">Coniella lustricola</name>
    <dbReference type="NCBI Taxonomy" id="2025994"/>
    <lineage>
        <taxon>Eukaryota</taxon>
        <taxon>Fungi</taxon>
        <taxon>Dikarya</taxon>
        <taxon>Ascomycota</taxon>
        <taxon>Pezizomycotina</taxon>
        <taxon>Sordariomycetes</taxon>
        <taxon>Sordariomycetidae</taxon>
        <taxon>Diaporthales</taxon>
        <taxon>Schizoparmaceae</taxon>
        <taxon>Coniella</taxon>
    </lineage>
</organism>
<feature type="transmembrane region" description="Helical" evidence="9">
    <location>
        <begin position="133"/>
        <end position="154"/>
    </location>
</feature>
<evidence type="ECO:0000256" key="10">
    <source>
        <dbReference type="SAM" id="SignalP"/>
    </source>
</evidence>
<dbReference type="GO" id="GO:0015031">
    <property type="term" value="P:protein transport"/>
    <property type="evidence" value="ECO:0007669"/>
    <property type="project" value="UniProtKB-KW"/>
</dbReference>
<dbReference type="InterPro" id="IPR004648">
    <property type="entry name" value="Oligpept_transpt"/>
</dbReference>
<evidence type="ECO:0000256" key="5">
    <source>
        <dbReference type="ARBA" id="ARBA00022856"/>
    </source>
</evidence>
<dbReference type="Proteomes" id="UP000241462">
    <property type="component" value="Unassembled WGS sequence"/>
</dbReference>
<dbReference type="EMBL" id="KZ678763">
    <property type="protein sequence ID" value="PSR75458.1"/>
    <property type="molecule type" value="Genomic_DNA"/>
</dbReference>
<evidence type="ECO:0000313" key="12">
    <source>
        <dbReference type="Proteomes" id="UP000241462"/>
    </source>
</evidence>
<keyword evidence="3" id="KW-0813">Transport</keyword>
<dbReference type="OrthoDB" id="9986677at2759"/>
<dbReference type="AlphaFoldDB" id="A0A2T2ZSV2"/>
<feature type="signal peptide" evidence="10">
    <location>
        <begin position="1"/>
        <end position="20"/>
    </location>
</feature>
<evidence type="ECO:0000256" key="7">
    <source>
        <dbReference type="ARBA" id="ARBA00022989"/>
    </source>
</evidence>
<keyword evidence="12" id="KW-1185">Reference proteome</keyword>
<feature type="chain" id="PRO_5015438400" evidence="10">
    <location>
        <begin position="21"/>
        <end position="492"/>
    </location>
</feature>
<feature type="transmembrane region" description="Helical" evidence="9">
    <location>
        <begin position="63"/>
        <end position="88"/>
    </location>
</feature>
<evidence type="ECO:0000256" key="2">
    <source>
        <dbReference type="ARBA" id="ARBA00008807"/>
    </source>
</evidence>
<evidence type="ECO:0000313" key="11">
    <source>
        <dbReference type="EMBL" id="PSR75458.1"/>
    </source>
</evidence>
<evidence type="ECO:0000256" key="6">
    <source>
        <dbReference type="ARBA" id="ARBA00022927"/>
    </source>
</evidence>
<evidence type="ECO:0000256" key="3">
    <source>
        <dbReference type="ARBA" id="ARBA00022448"/>
    </source>
</evidence>
<keyword evidence="5" id="KW-0571">Peptide transport</keyword>
<gene>
    <name evidence="11" type="ORF">BD289DRAFT_190754</name>
</gene>
<comment type="similarity">
    <text evidence="2">Belongs to the oligopeptide OPT transporter family.</text>
</comment>
<reference evidence="11 12" key="1">
    <citation type="journal article" date="2018" name="Mycol. Prog.">
        <title>Coniella lustricola, a new species from submerged detritus.</title>
        <authorList>
            <person name="Raudabaugh D.B."/>
            <person name="Iturriaga T."/>
            <person name="Carver A."/>
            <person name="Mondo S."/>
            <person name="Pangilinan J."/>
            <person name="Lipzen A."/>
            <person name="He G."/>
            <person name="Amirebrahimi M."/>
            <person name="Grigoriev I.V."/>
            <person name="Miller A.N."/>
        </authorList>
    </citation>
    <scope>NUCLEOTIDE SEQUENCE [LARGE SCALE GENOMIC DNA]</scope>
    <source>
        <strain evidence="11 12">B22-T-1</strain>
    </source>
</reference>
<keyword evidence="7 9" id="KW-1133">Transmembrane helix</keyword>
<feature type="transmembrane region" description="Helical" evidence="9">
    <location>
        <begin position="247"/>
        <end position="268"/>
    </location>
</feature>
<protein>
    <submittedName>
        <fullName evidence="11">OPT oligopeptide transporter protein-domain-containing protein</fullName>
    </submittedName>
</protein>
<dbReference type="Pfam" id="PF03169">
    <property type="entry name" value="OPT"/>
    <property type="match status" value="1"/>
</dbReference>
<dbReference type="GO" id="GO:0035673">
    <property type="term" value="F:oligopeptide transmembrane transporter activity"/>
    <property type="evidence" value="ECO:0007669"/>
    <property type="project" value="InterPro"/>
</dbReference>
<feature type="transmembrane region" description="Helical" evidence="9">
    <location>
        <begin position="396"/>
        <end position="413"/>
    </location>
</feature>
<name>A0A2T2ZSV2_9PEZI</name>
<feature type="transmembrane region" description="Helical" evidence="9">
    <location>
        <begin position="425"/>
        <end position="450"/>
    </location>
</feature>
<comment type="subcellular location">
    <subcellularLocation>
        <location evidence="1">Membrane</location>
        <topology evidence="1">Multi-pass membrane protein</topology>
    </subcellularLocation>
</comment>
<keyword evidence="8 9" id="KW-0472">Membrane</keyword>
<dbReference type="PANTHER" id="PTHR22601">
    <property type="entry name" value="ISP4 LIKE PROTEIN"/>
    <property type="match status" value="1"/>
</dbReference>
<keyword evidence="6" id="KW-0653">Protein transport</keyword>
<accession>A0A2T2ZSV2</accession>
<sequence length="492" mass="54790">MRVLSGVVILIMYYTNVSWAAYMPINSNNAFDKTMATYNVSKVLNSTTNSVDVAAYQAYGPPYYAIANLFVTGGNFVYYTFSVVYVFVKYWRPLKKAFVGMVVNTLQRRSIYTGFRDGHTRMMRGAYPEVPEWWYGLVFAFGFAISVAACVAWPTQTPWWSILAVTAVGAVLTIPWVVIESIAATGISLNVIWQVLPGIWFPGQPLPQLVLLMLGGAFEQMAGGFTTDLKYAHYAKLPPRAVFRGHVSACVVNCFLYCAILEVMLAYYNSDNTLCQWDNKEHMVCAYAQSVYASTILFGAFGTNNMFKLYPALPWLFLAGALLGLAWVAAETYLPRFKTAVLRARVFGAGLGDAARDARYAAFERRLWDPAARVLACLHPAIALSGALNWAGNTNLAYATLGIYLAWLFQFYLKRRYTAWWGKYAYMVFAGLTVGVAVSGLVVTLVFSFGAGKNANLAWWGNDVSTAGLDYQLYNNNASLVVSGRRRRRRGW</sequence>
<proteinExistence type="inferred from homology"/>
<dbReference type="GO" id="GO:0016020">
    <property type="term" value="C:membrane"/>
    <property type="evidence" value="ECO:0007669"/>
    <property type="project" value="UniProtKB-SubCell"/>
</dbReference>
<dbReference type="InParanoid" id="A0A2T2ZSV2"/>
<feature type="transmembrane region" description="Helical" evidence="9">
    <location>
        <begin position="160"/>
        <end position="179"/>
    </location>
</feature>
<feature type="transmembrane region" description="Helical" evidence="9">
    <location>
        <begin position="312"/>
        <end position="334"/>
    </location>
</feature>
<dbReference type="InterPro" id="IPR004813">
    <property type="entry name" value="OPT"/>
</dbReference>
<keyword evidence="10" id="KW-0732">Signal</keyword>
<keyword evidence="4 9" id="KW-0812">Transmembrane</keyword>
<evidence type="ECO:0000256" key="8">
    <source>
        <dbReference type="ARBA" id="ARBA00023136"/>
    </source>
</evidence>
<evidence type="ECO:0000256" key="1">
    <source>
        <dbReference type="ARBA" id="ARBA00004141"/>
    </source>
</evidence>
<dbReference type="NCBIfam" id="TIGR00728">
    <property type="entry name" value="OPT_sfam"/>
    <property type="match status" value="1"/>
</dbReference>
<evidence type="ECO:0000256" key="9">
    <source>
        <dbReference type="SAM" id="Phobius"/>
    </source>
</evidence>
<evidence type="ECO:0000256" key="4">
    <source>
        <dbReference type="ARBA" id="ARBA00022692"/>
    </source>
</evidence>